<dbReference type="FunFam" id="3.40.50.970:FF:000007">
    <property type="entry name" value="Acetolactate synthase"/>
    <property type="match status" value="1"/>
</dbReference>
<dbReference type="GO" id="GO:0050660">
    <property type="term" value="F:flavin adenine dinucleotide binding"/>
    <property type="evidence" value="ECO:0007669"/>
    <property type="project" value="TreeGrafter"/>
</dbReference>
<accession>A0A135HPW6</accession>
<dbReference type="GO" id="GO:0003984">
    <property type="term" value="F:acetolactate synthase activity"/>
    <property type="evidence" value="ECO:0007669"/>
    <property type="project" value="TreeGrafter"/>
</dbReference>
<evidence type="ECO:0000256" key="4">
    <source>
        <dbReference type="RuleBase" id="RU362132"/>
    </source>
</evidence>
<dbReference type="Pfam" id="PF00205">
    <property type="entry name" value="TPP_enzyme_M"/>
    <property type="match status" value="1"/>
</dbReference>
<dbReference type="GO" id="GO:0009097">
    <property type="term" value="P:isoleucine biosynthetic process"/>
    <property type="evidence" value="ECO:0007669"/>
    <property type="project" value="TreeGrafter"/>
</dbReference>
<keyword evidence="9" id="KW-1185">Reference proteome</keyword>
<evidence type="ECO:0000256" key="3">
    <source>
        <dbReference type="ARBA" id="ARBA00023052"/>
    </source>
</evidence>
<dbReference type="InterPro" id="IPR029061">
    <property type="entry name" value="THDP-binding"/>
</dbReference>
<dbReference type="PROSITE" id="PS00187">
    <property type="entry name" value="TPP_ENZYMES"/>
    <property type="match status" value="1"/>
</dbReference>
<dbReference type="PANTHER" id="PTHR18968">
    <property type="entry name" value="THIAMINE PYROPHOSPHATE ENZYMES"/>
    <property type="match status" value="1"/>
</dbReference>
<evidence type="ECO:0000259" key="5">
    <source>
        <dbReference type="Pfam" id="PF00205"/>
    </source>
</evidence>
<dbReference type="Pfam" id="PF02776">
    <property type="entry name" value="TPP_enzyme_N"/>
    <property type="match status" value="1"/>
</dbReference>
<dbReference type="InterPro" id="IPR012001">
    <property type="entry name" value="Thiamin_PyroP_enz_TPP-bd_dom"/>
</dbReference>
<feature type="domain" description="Thiamine pyrophosphate enzyme TPP-binding" evidence="6">
    <location>
        <begin position="410"/>
        <end position="550"/>
    </location>
</feature>
<dbReference type="Pfam" id="PF02775">
    <property type="entry name" value="TPP_enzyme_C"/>
    <property type="match status" value="1"/>
</dbReference>
<organism evidence="8 9">
    <name type="scientific">Paramesorhizobium deserti</name>
    <dbReference type="NCBI Taxonomy" id="1494590"/>
    <lineage>
        <taxon>Bacteria</taxon>
        <taxon>Pseudomonadati</taxon>
        <taxon>Pseudomonadota</taxon>
        <taxon>Alphaproteobacteria</taxon>
        <taxon>Hyphomicrobiales</taxon>
        <taxon>Phyllobacteriaceae</taxon>
        <taxon>Paramesorhizobium</taxon>
    </lineage>
</organism>
<evidence type="ECO:0000313" key="8">
    <source>
        <dbReference type="EMBL" id="KXF75254.1"/>
    </source>
</evidence>
<gene>
    <name evidence="8" type="ORF">ATN84_20980</name>
</gene>
<dbReference type="GO" id="GO:0009099">
    <property type="term" value="P:L-valine biosynthetic process"/>
    <property type="evidence" value="ECO:0007669"/>
    <property type="project" value="TreeGrafter"/>
</dbReference>
<dbReference type="GO" id="GO:0005948">
    <property type="term" value="C:acetolactate synthase complex"/>
    <property type="evidence" value="ECO:0007669"/>
    <property type="project" value="TreeGrafter"/>
</dbReference>
<dbReference type="OrthoDB" id="4494979at2"/>
<dbReference type="InterPro" id="IPR045229">
    <property type="entry name" value="TPP_enz"/>
</dbReference>
<keyword evidence="3 4" id="KW-0786">Thiamine pyrophosphate</keyword>
<dbReference type="PANTHER" id="PTHR18968:SF13">
    <property type="entry name" value="ACETOLACTATE SYNTHASE CATALYTIC SUBUNIT, MITOCHONDRIAL"/>
    <property type="match status" value="1"/>
</dbReference>
<dbReference type="GO" id="GO:0000287">
    <property type="term" value="F:magnesium ion binding"/>
    <property type="evidence" value="ECO:0007669"/>
    <property type="project" value="InterPro"/>
</dbReference>
<dbReference type="SUPFAM" id="SSF52467">
    <property type="entry name" value="DHS-like NAD/FAD-binding domain"/>
    <property type="match status" value="1"/>
</dbReference>
<dbReference type="InterPro" id="IPR029035">
    <property type="entry name" value="DHS-like_NAD/FAD-binding_dom"/>
</dbReference>
<comment type="caution">
    <text evidence="8">The sequence shown here is derived from an EMBL/GenBank/DDBJ whole genome shotgun (WGS) entry which is preliminary data.</text>
</comment>
<dbReference type="STRING" id="1494590.ATN84_20980"/>
<dbReference type="CDD" id="cd00568">
    <property type="entry name" value="TPP_enzymes"/>
    <property type="match status" value="1"/>
</dbReference>
<feature type="domain" description="Thiamine pyrophosphate enzyme central" evidence="5">
    <location>
        <begin position="203"/>
        <end position="339"/>
    </location>
</feature>
<feature type="domain" description="Thiamine pyrophosphate enzyme N-terminal TPP-binding" evidence="7">
    <location>
        <begin position="11"/>
        <end position="128"/>
    </location>
</feature>
<dbReference type="AlphaFoldDB" id="A0A135HPW6"/>
<evidence type="ECO:0000256" key="1">
    <source>
        <dbReference type="ARBA" id="ARBA00001964"/>
    </source>
</evidence>
<protein>
    <submittedName>
        <fullName evidence="8">Acetolactate synthase</fullName>
    </submittedName>
</protein>
<comment type="cofactor">
    <cofactor evidence="1">
        <name>thiamine diphosphate</name>
        <dbReference type="ChEBI" id="CHEBI:58937"/>
    </cofactor>
</comment>
<evidence type="ECO:0000259" key="7">
    <source>
        <dbReference type="Pfam" id="PF02776"/>
    </source>
</evidence>
<dbReference type="SUPFAM" id="SSF52518">
    <property type="entry name" value="Thiamin diphosphate-binding fold (THDP-binding)"/>
    <property type="match status" value="2"/>
</dbReference>
<dbReference type="InterPro" id="IPR011766">
    <property type="entry name" value="TPP_enzyme_TPP-bd"/>
</dbReference>
<evidence type="ECO:0000313" key="9">
    <source>
        <dbReference type="Proteomes" id="UP000070107"/>
    </source>
</evidence>
<sequence>MNSPLSQNTLTGAEAMVRMLDAYGVKHMFGLCGDTTLPLYDALFRLDHGITHLLTRDERHAAYMADAYARVTGRPGVCEGPSGGGATYILPGVVEANESSVPVLAINSDVSTTSHGRYPLTELDQVALFRPVTKWNASLDDAQRLPAMVRRAFREMMTGRPGAVHLALPFDTQKAPVTPDEIWADPRHQTFPALPVAPERGAIEATVDALVSARRALVICGGGVVLANAMAPLAEIAALLDLPVATTVSGQGAIAETDPRAVGVVGSNGGVASTRAIVEEADLVLFIGCRAGSVTTERWRNPAPGARIVHIDSDPAVIGANYPTEAAIVADARLALEAILAELKRRGVKGANDGMERAGAAWRKKLAAFEPLAASSETPIRPERVIATLQRLLGPDAIICADPGTPCPYFSAHYRWPSAGRHFITNRAHGALGYAMGAAIGAHVGRPDVKTVAVMGDGSFGMSVGELETVVRYRMPITFITISNGVYGWIKAGQRSGFGERFHNVDFTRTNHAAVASAYGLKSWKVEDPAELEAVLKRALETGEPTLVDIITQPLDEAAAPVSEWVA</sequence>
<dbReference type="InterPro" id="IPR012000">
    <property type="entry name" value="Thiamin_PyroP_enz_cen_dom"/>
</dbReference>
<proteinExistence type="inferred from homology"/>
<dbReference type="Gene3D" id="3.40.50.970">
    <property type="match status" value="2"/>
</dbReference>
<comment type="similarity">
    <text evidence="2 4">Belongs to the TPP enzyme family.</text>
</comment>
<dbReference type="InterPro" id="IPR000399">
    <property type="entry name" value="TPP-bd_CS"/>
</dbReference>
<reference evidence="8 9" key="1">
    <citation type="submission" date="2015-11" db="EMBL/GenBank/DDBJ databases">
        <title>Draft genome sequence of Paramesorhizobium deserti A-3-E, a strain highly resistant to diverse beta-lactam antibiotics.</title>
        <authorList>
            <person name="Lv R."/>
            <person name="Yang X."/>
            <person name="Fang N."/>
            <person name="Guo J."/>
            <person name="Luo X."/>
            <person name="Peng F."/>
            <person name="Yang R."/>
            <person name="Cui Y."/>
            <person name="Fang C."/>
            <person name="Song Y."/>
        </authorList>
    </citation>
    <scope>NUCLEOTIDE SEQUENCE [LARGE SCALE GENOMIC DNA]</scope>
    <source>
        <strain evidence="8 9">A-3-E</strain>
    </source>
</reference>
<evidence type="ECO:0000256" key="2">
    <source>
        <dbReference type="ARBA" id="ARBA00007812"/>
    </source>
</evidence>
<dbReference type="CDD" id="cd07035">
    <property type="entry name" value="TPP_PYR_POX_like"/>
    <property type="match status" value="1"/>
</dbReference>
<evidence type="ECO:0000259" key="6">
    <source>
        <dbReference type="Pfam" id="PF02775"/>
    </source>
</evidence>
<dbReference type="Proteomes" id="UP000070107">
    <property type="component" value="Unassembled WGS sequence"/>
</dbReference>
<name>A0A135HPW6_9HYPH</name>
<dbReference type="GO" id="GO:0030976">
    <property type="term" value="F:thiamine pyrophosphate binding"/>
    <property type="evidence" value="ECO:0007669"/>
    <property type="project" value="InterPro"/>
</dbReference>
<dbReference type="EMBL" id="LNTU01000039">
    <property type="protein sequence ID" value="KXF75254.1"/>
    <property type="molecule type" value="Genomic_DNA"/>
</dbReference>
<dbReference type="Gene3D" id="3.40.50.1220">
    <property type="entry name" value="TPP-binding domain"/>
    <property type="match status" value="1"/>
</dbReference>